<evidence type="ECO:0000259" key="1">
    <source>
        <dbReference type="Pfam" id="PF01323"/>
    </source>
</evidence>
<dbReference type="CDD" id="cd03025">
    <property type="entry name" value="DsbA_FrnE_like"/>
    <property type="match status" value="1"/>
</dbReference>
<dbReference type="GO" id="GO:0016491">
    <property type="term" value="F:oxidoreductase activity"/>
    <property type="evidence" value="ECO:0007669"/>
    <property type="project" value="InterPro"/>
</dbReference>
<dbReference type="Gene3D" id="1.10.472.60">
    <property type="entry name" value="putative protein disulfide isomerase domain"/>
    <property type="match status" value="1"/>
</dbReference>
<evidence type="ECO:0000313" key="3">
    <source>
        <dbReference type="Proteomes" id="UP000559010"/>
    </source>
</evidence>
<dbReference type="AlphaFoldDB" id="A0A848IUQ8"/>
<dbReference type="InterPro" id="IPR036249">
    <property type="entry name" value="Thioredoxin-like_sf"/>
</dbReference>
<dbReference type="Proteomes" id="UP000559010">
    <property type="component" value="Unassembled WGS sequence"/>
</dbReference>
<dbReference type="SUPFAM" id="SSF52833">
    <property type="entry name" value="Thioredoxin-like"/>
    <property type="match status" value="1"/>
</dbReference>
<accession>A0A848IUQ8</accession>
<keyword evidence="3" id="KW-1185">Reference proteome</keyword>
<dbReference type="Pfam" id="PF01323">
    <property type="entry name" value="DSBA"/>
    <property type="match status" value="1"/>
</dbReference>
<sequence>MAKNELIYVFDPLCGWCYGFSNHIKRFMEDNNSTFEISVYSGGMILGEQVGPIGAIAPFISKSSKTVEERTGVKFGDAFINGVLREGTMVLNSEVPARALRTMKAIDRSKSLEYAHKIQSMLYYDGIDPNIPENYKDIVESSGLDFEDFYNRFSSREYLEKTYDEFKFAAALGVKGYPTLFMRVDETIYLMARGFIPSEEIQRMADKILTAINDN</sequence>
<dbReference type="RefSeq" id="WP_169677640.1">
    <property type="nucleotide sequence ID" value="NZ_JABBNU010000001.1"/>
</dbReference>
<comment type="caution">
    <text evidence="2">The sequence shown here is derived from an EMBL/GenBank/DDBJ whole genome shotgun (WGS) entry which is preliminary data.</text>
</comment>
<evidence type="ECO:0000313" key="2">
    <source>
        <dbReference type="EMBL" id="NMM47025.1"/>
    </source>
</evidence>
<name>A0A848IUQ8_9BACT</name>
<organism evidence="2 3">
    <name type="scientific">Marinigracilibium pacificum</name>
    <dbReference type="NCBI Taxonomy" id="2729599"/>
    <lineage>
        <taxon>Bacteria</taxon>
        <taxon>Pseudomonadati</taxon>
        <taxon>Bacteroidota</taxon>
        <taxon>Cytophagia</taxon>
        <taxon>Cytophagales</taxon>
        <taxon>Flammeovirgaceae</taxon>
        <taxon>Marinigracilibium</taxon>
    </lineage>
</organism>
<reference evidence="2 3" key="1">
    <citation type="submission" date="2020-04" db="EMBL/GenBank/DDBJ databases">
        <title>Flammeovirgaceae bacterium KN852 isolated from deep sea.</title>
        <authorList>
            <person name="Zhang D.-C."/>
        </authorList>
    </citation>
    <scope>NUCLEOTIDE SEQUENCE [LARGE SCALE GENOMIC DNA]</scope>
    <source>
        <strain evidence="2 3">KN852</strain>
    </source>
</reference>
<proteinExistence type="predicted"/>
<dbReference type="EMBL" id="JABBNU010000001">
    <property type="protein sequence ID" value="NMM47025.1"/>
    <property type="molecule type" value="Genomic_DNA"/>
</dbReference>
<dbReference type="Gene3D" id="3.40.30.10">
    <property type="entry name" value="Glutaredoxin"/>
    <property type="match status" value="1"/>
</dbReference>
<dbReference type="InterPro" id="IPR001853">
    <property type="entry name" value="DSBA-like_thioredoxin_dom"/>
</dbReference>
<feature type="domain" description="DSBA-like thioredoxin" evidence="1">
    <location>
        <begin position="7"/>
        <end position="184"/>
    </location>
</feature>
<gene>
    <name evidence="2" type="ORF">HH304_01335</name>
</gene>
<protein>
    <submittedName>
        <fullName evidence="2">DsbA family protein</fullName>
    </submittedName>
</protein>